<name>A0A382WZS4_9ZZZZ</name>
<dbReference type="AlphaFoldDB" id="A0A382WZS4"/>
<accession>A0A382WZS4</accession>
<organism evidence="1">
    <name type="scientific">marine metagenome</name>
    <dbReference type="NCBI Taxonomy" id="408172"/>
    <lineage>
        <taxon>unclassified sequences</taxon>
        <taxon>metagenomes</taxon>
        <taxon>ecological metagenomes</taxon>
    </lineage>
</organism>
<proteinExistence type="predicted"/>
<reference evidence="1" key="1">
    <citation type="submission" date="2018-05" db="EMBL/GenBank/DDBJ databases">
        <authorList>
            <person name="Lanie J.A."/>
            <person name="Ng W.-L."/>
            <person name="Kazmierczak K.M."/>
            <person name="Andrzejewski T.M."/>
            <person name="Davidsen T.M."/>
            <person name="Wayne K.J."/>
            <person name="Tettelin H."/>
            <person name="Glass J.I."/>
            <person name="Rusch D."/>
            <person name="Podicherti R."/>
            <person name="Tsui H.-C.T."/>
            <person name="Winkler M.E."/>
        </authorList>
    </citation>
    <scope>NUCLEOTIDE SEQUENCE</scope>
</reference>
<sequence>METGLTQFYMDASKGEVHMEDGKEKPEPIKKYSLYGEEY</sequence>
<evidence type="ECO:0000313" key="1">
    <source>
        <dbReference type="EMBL" id="SVD64109.1"/>
    </source>
</evidence>
<gene>
    <name evidence="1" type="ORF">METZ01_LOCUS416963</name>
</gene>
<dbReference type="EMBL" id="UINC01163676">
    <property type="protein sequence ID" value="SVD64109.1"/>
    <property type="molecule type" value="Genomic_DNA"/>
</dbReference>
<protein>
    <submittedName>
        <fullName evidence="1">Uncharacterized protein</fullName>
    </submittedName>
</protein>